<dbReference type="GO" id="GO:0016020">
    <property type="term" value="C:membrane"/>
    <property type="evidence" value="ECO:0007669"/>
    <property type="project" value="UniProtKB-SubCell"/>
</dbReference>
<comment type="caution">
    <text evidence="10">The sequence shown here is derived from an EMBL/GenBank/DDBJ whole genome shotgun (WGS) entry which is preliminary data.</text>
</comment>
<evidence type="ECO:0000313" key="10">
    <source>
        <dbReference type="EMBL" id="KAA6412194.1"/>
    </source>
</evidence>
<evidence type="ECO:0000256" key="2">
    <source>
        <dbReference type="ARBA" id="ARBA00007282"/>
    </source>
</evidence>
<proteinExistence type="inferred from homology"/>
<dbReference type="InterPro" id="IPR044851">
    <property type="entry name" value="Wax_synthase"/>
</dbReference>
<evidence type="ECO:0000256" key="5">
    <source>
        <dbReference type="ARBA" id="ARBA00022989"/>
    </source>
</evidence>
<feature type="region of interest" description="Disordered" evidence="7">
    <location>
        <begin position="1"/>
        <end position="29"/>
    </location>
</feature>
<evidence type="ECO:0000313" key="11">
    <source>
        <dbReference type="Proteomes" id="UP000324767"/>
    </source>
</evidence>
<evidence type="ECO:0000259" key="9">
    <source>
        <dbReference type="Pfam" id="PF13813"/>
    </source>
</evidence>
<keyword evidence="5 8" id="KW-1133">Transmembrane helix</keyword>
<dbReference type="PANTHER" id="PTHR31595:SF67">
    <property type="entry name" value="WAX SYNTHASE DOMAIN-CONTAINING PROTEIN"/>
    <property type="match status" value="1"/>
</dbReference>
<evidence type="ECO:0000256" key="8">
    <source>
        <dbReference type="SAM" id="Phobius"/>
    </source>
</evidence>
<feature type="transmembrane region" description="Helical" evidence="8">
    <location>
        <begin position="184"/>
        <end position="205"/>
    </location>
</feature>
<reference evidence="10 11" key="1">
    <citation type="submission" date="2019-09" db="EMBL/GenBank/DDBJ databases">
        <title>The hologenome of the rock-dwelling lichen Lasallia pustulata.</title>
        <authorList>
            <person name="Greshake Tzovaras B."/>
            <person name="Segers F."/>
            <person name="Bicker A."/>
            <person name="Dal Grande F."/>
            <person name="Otte J."/>
            <person name="Hankeln T."/>
            <person name="Schmitt I."/>
            <person name="Ebersberger I."/>
        </authorList>
    </citation>
    <scope>NUCLEOTIDE SEQUENCE [LARGE SCALE GENOMIC DNA]</scope>
    <source>
        <strain evidence="10">A1-1</strain>
    </source>
</reference>
<feature type="compositionally biased region" description="Basic and acidic residues" evidence="7">
    <location>
        <begin position="1"/>
        <end position="10"/>
    </location>
</feature>
<accession>A0A5M8PU90</accession>
<feature type="transmembrane region" description="Helical" evidence="8">
    <location>
        <begin position="267"/>
        <end position="288"/>
    </location>
</feature>
<evidence type="ECO:0000256" key="3">
    <source>
        <dbReference type="ARBA" id="ARBA00022679"/>
    </source>
</evidence>
<dbReference type="EMBL" id="VXIT01000006">
    <property type="protein sequence ID" value="KAA6412194.1"/>
    <property type="molecule type" value="Genomic_DNA"/>
</dbReference>
<keyword evidence="4 8" id="KW-0812">Transmembrane</keyword>
<protein>
    <recommendedName>
        <fullName evidence="9">Wax synthase domain-containing protein</fullName>
    </recommendedName>
</protein>
<keyword evidence="6 8" id="KW-0472">Membrane</keyword>
<dbReference type="Proteomes" id="UP000324767">
    <property type="component" value="Unassembled WGS sequence"/>
</dbReference>
<feature type="transmembrane region" description="Helical" evidence="8">
    <location>
        <begin position="121"/>
        <end position="140"/>
    </location>
</feature>
<comment type="subcellular location">
    <subcellularLocation>
        <location evidence="1">Membrane</location>
        <topology evidence="1">Multi-pass membrane protein</topology>
    </subcellularLocation>
</comment>
<evidence type="ECO:0000256" key="1">
    <source>
        <dbReference type="ARBA" id="ARBA00004141"/>
    </source>
</evidence>
<organism evidence="10 11">
    <name type="scientific">Lasallia pustulata</name>
    <dbReference type="NCBI Taxonomy" id="136370"/>
    <lineage>
        <taxon>Eukaryota</taxon>
        <taxon>Fungi</taxon>
        <taxon>Dikarya</taxon>
        <taxon>Ascomycota</taxon>
        <taxon>Pezizomycotina</taxon>
        <taxon>Lecanoromycetes</taxon>
        <taxon>OSLEUM clade</taxon>
        <taxon>Umbilicariomycetidae</taxon>
        <taxon>Umbilicariales</taxon>
        <taxon>Umbilicariaceae</taxon>
        <taxon>Lasallia</taxon>
    </lineage>
</organism>
<evidence type="ECO:0000256" key="4">
    <source>
        <dbReference type="ARBA" id="ARBA00022692"/>
    </source>
</evidence>
<feature type="compositionally biased region" description="Polar residues" evidence="7">
    <location>
        <begin position="15"/>
        <end position="29"/>
    </location>
</feature>
<dbReference type="GO" id="GO:0006629">
    <property type="term" value="P:lipid metabolic process"/>
    <property type="evidence" value="ECO:0007669"/>
    <property type="project" value="InterPro"/>
</dbReference>
<keyword evidence="3" id="KW-0808">Transferase</keyword>
<name>A0A5M8PU90_9LECA</name>
<feature type="domain" description="Wax synthase" evidence="9">
    <location>
        <begin position="215"/>
        <end position="302"/>
    </location>
</feature>
<dbReference type="GO" id="GO:0008374">
    <property type="term" value="F:O-acyltransferase activity"/>
    <property type="evidence" value="ECO:0007669"/>
    <property type="project" value="InterPro"/>
</dbReference>
<evidence type="ECO:0000256" key="7">
    <source>
        <dbReference type="SAM" id="MobiDB-lite"/>
    </source>
</evidence>
<dbReference type="InterPro" id="IPR032805">
    <property type="entry name" value="Wax_synthase_dom"/>
</dbReference>
<comment type="similarity">
    <text evidence="2">Belongs to the wax synthase family.</text>
</comment>
<sequence>MASDGQDSRARRASKITSSGELQHWSSATDVDQNQARKNVFANKFGPFAWQPLPAALAPRVDWTLDLVSNFRGVGWNYQISSLPPLPAFVQRDLNQSPGPSSSTSKTGNHRYDTIRSLLRAKIFSFIIAYLAIDVMKLTMMRDPYFWSLTTAPPPAYLPTFITSSSAITRIYRLLLSLAMIHTTLYAIFVLGPLFFVGLLGPGVIGARGEPWMYPDTSGSYSTVFSKGLAGWWGGWWHQTFRFAFEAPTVWLCNKLGWKKRSQKGKLLGLFIAFACSACLHASGSLTIWGETRPLREPAIFFLLQPFGIVAQMMLAGWLKNIGVRNRLPQWVRSLANFTWTHIWFYYTAPLLCDDFAKGGIWLFEPIPISMLRGLGFGLEGQGWWCWTWPWFTWYSADRWWMSGLAI</sequence>
<dbReference type="OrthoDB" id="2796277at2759"/>
<dbReference type="AlphaFoldDB" id="A0A5M8PU90"/>
<evidence type="ECO:0000256" key="6">
    <source>
        <dbReference type="ARBA" id="ARBA00023136"/>
    </source>
</evidence>
<feature type="transmembrane region" description="Helical" evidence="8">
    <location>
        <begin position="300"/>
        <end position="319"/>
    </location>
</feature>
<dbReference type="Pfam" id="PF13813">
    <property type="entry name" value="MBOAT_2"/>
    <property type="match status" value="1"/>
</dbReference>
<gene>
    <name evidence="10" type="ORF">FRX48_04346</name>
</gene>
<dbReference type="PANTHER" id="PTHR31595">
    <property type="entry name" value="LONG-CHAIN-ALCOHOL O-FATTY-ACYLTRANSFERASE 3-RELATED"/>
    <property type="match status" value="1"/>
</dbReference>